<comment type="caution">
    <text evidence="2">The sequence shown here is derived from an EMBL/GenBank/DDBJ whole genome shotgun (WGS) entry which is preliminary data.</text>
</comment>
<proteinExistence type="predicted"/>
<accession>A0A251XCR2</accession>
<protein>
    <submittedName>
        <fullName evidence="2">Uncharacterized protein</fullName>
    </submittedName>
</protein>
<evidence type="ECO:0000313" key="3">
    <source>
        <dbReference type="Proteomes" id="UP000195062"/>
    </source>
</evidence>
<dbReference type="Proteomes" id="UP000195062">
    <property type="component" value="Unassembled WGS sequence"/>
</dbReference>
<evidence type="ECO:0000313" key="2">
    <source>
        <dbReference type="EMBL" id="OUD99968.1"/>
    </source>
</evidence>
<feature type="region of interest" description="Disordered" evidence="1">
    <location>
        <begin position="73"/>
        <end position="111"/>
    </location>
</feature>
<evidence type="ECO:0000256" key="1">
    <source>
        <dbReference type="SAM" id="MobiDB-lite"/>
    </source>
</evidence>
<name>A0A251XCR2_CLAMM</name>
<feature type="compositionally biased region" description="Polar residues" evidence="1">
    <location>
        <begin position="81"/>
        <end position="100"/>
    </location>
</feature>
<sequence length="134" mass="14333">MTRSFSPSSSCARGNAGWSATFWVPWSVTYTWSRSAATSGFSPMSVRSLTQYSARLSVVMAMLTEPAAPAVGADPAGAYQPASTRAKSASSPIRSNQYQPPSAKYVNGSSKREVVDPVTAAPSTFWITPRAFER</sequence>
<reference evidence="2 3" key="1">
    <citation type="submission" date="2016-08" db="EMBL/GenBank/DDBJ databases">
        <title>Genome sequence of Clavibacter michiganensis subsp. michiganensis strain CASJ007.</title>
        <authorList>
            <person name="Thapa S.P."/>
            <person name="Coaker G."/>
        </authorList>
    </citation>
    <scope>NUCLEOTIDE SEQUENCE [LARGE SCALE GENOMIC DNA]</scope>
    <source>
        <strain evidence="2">CASJ007</strain>
    </source>
</reference>
<organism evidence="2 3">
    <name type="scientific">Clavibacter michiganensis subsp. michiganensis</name>
    <dbReference type="NCBI Taxonomy" id="33013"/>
    <lineage>
        <taxon>Bacteria</taxon>
        <taxon>Bacillati</taxon>
        <taxon>Actinomycetota</taxon>
        <taxon>Actinomycetes</taxon>
        <taxon>Micrococcales</taxon>
        <taxon>Microbacteriaceae</taxon>
        <taxon>Clavibacter</taxon>
    </lineage>
</organism>
<keyword evidence="3" id="KW-1185">Reference proteome</keyword>
<dbReference type="AlphaFoldDB" id="A0A251XCR2"/>
<dbReference type="EMBL" id="MDHH01000009">
    <property type="protein sequence ID" value="OUD99968.1"/>
    <property type="molecule type" value="Genomic_DNA"/>
</dbReference>
<gene>
    <name evidence="2" type="ORF">CMMCAS07_19515</name>
</gene>